<feature type="transmembrane region" description="Helical" evidence="1">
    <location>
        <begin position="123"/>
        <end position="141"/>
    </location>
</feature>
<dbReference type="AlphaFoldDB" id="A0A0G0IPF5"/>
<evidence type="ECO:0000313" key="2">
    <source>
        <dbReference type="EMBL" id="KKQ26064.1"/>
    </source>
</evidence>
<comment type="caution">
    <text evidence="2">The sequence shown here is derived from an EMBL/GenBank/DDBJ whole genome shotgun (WGS) entry which is preliminary data.</text>
</comment>
<feature type="transmembrane region" description="Helical" evidence="1">
    <location>
        <begin position="99"/>
        <end position="116"/>
    </location>
</feature>
<dbReference type="Proteomes" id="UP000034917">
    <property type="component" value="Unassembled WGS sequence"/>
</dbReference>
<evidence type="ECO:0000256" key="1">
    <source>
        <dbReference type="SAM" id="Phobius"/>
    </source>
</evidence>
<proteinExistence type="predicted"/>
<reference evidence="2 3" key="1">
    <citation type="journal article" date="2015" name="Nature">
        <title>rRNA introns, odd ribosomes, and small enigmatic genomes across a large radiation of phyla.</title>
        <authorList>
            <person name="Brown C.T."/>
            <person name="Hug L.A."/>
            <person name="Thomas B.C."/>
            <person name="Sharon I."/>
            <person name="Castelle C.J."/>
            <person name="Singh A."/>
            <person name="Wilkins M.J."/>
            <person name="Williams K.H."/>
            <person name="Banfield J.F."/>
        </authorList>
    </citation>
    <scope>NUCLEOTIDE SEQUENCE [LARGE SCALE GENOMIC DNA]</scope>
</reference>
<protein>
    <submittedName>
        <fullName evidence="2">Uncharacterized protein</fullName>
    </submittedName>
</protein>
<keyword evidence="1" id="KW-0472">Membrane</keyword>
<evidence type="ECO:0000313" key="3">
    <source>
        <dbReference type="Proteomes" id="UP000034917"/>
    </source>
</evidence>
<sequence>MTKSNIDSHNKTFAIFLLPLMALIAPFLVFPIEMVLPYPYIVEEIIKSLLIINVVKLPSKKIQIFIGICLGVFFAVSETVLYSFNFFMLTSIIPLIERLFLTSLLHALTIVVMILSNFINKKLLPLGVILAMIIHYFYNLLAL</sequence>
<feature type="transmembrane region" description="Helical" evidence="1">
    <location>
        <begin position="64"/>
        <end position="87"/>
    </location>
</feature>
<keyword evidence="1" id="KW-0812">Transmembrane</keyword>
<organism evidence="2 3">
    <name type="scientific">Candidatus Roizmanbacteria bacterium GW2011_GWC2_37_13</name>
    <dbReference type="NCBI Taxonomy" id="1618486"/>
    <lineage>
        <taxon>Bacteria</taxon>
        <taxon>Candidatus Roizmaniibacteriota</taxon>
    </lineage>
</organism>
<keyword evidence="1" id="KW-1133">Transmembrane helix</keyword>
<dbReference type="EMBL" id="LBSV01000004">
    <property type="protein sequence ID" value="KKQ26064.1"/>
    <property type="molecule type" value="Genomic_DNA"/>
</dbReference>
<gene>
    <name evidence="2" type="ORF">US40_C0004G0099</name>
</gene>
<feature type="transmembrane region" description="Helical" evidence="1">
    <location>
        <begin position="12"/>
        <end position="32"/>
    </location>
</feature>
<name>A0A0G0IPF5_9BACT</name>
<accession>A0A0G0IPF5</accession>